<protein>
    <submittedName>
        <fullName evidence="9">Glucose uptake permease</fullName>
    </submittedName>
</protein>
<keyword evidence="5 8" id="KW-0812">Transmembrane</keyword>
<comment type="subcellular location">
    <subcellularLocation>
        <location evidence="1">Cell membrane</location>
        <topology evidence="1">Multi-pass membrane protein</topology>
    </subcellularLocation>
</comment>
<feature type="transmembrane region" description="Helical" evidence="8">
    <location>
        <begin position="207"/>
        <end position="226"/>
    </location>
</feature>
<evidence type="ECO:0000256" key="2">
    <source>
        <dbReference type="ARBA" id="ARBA00006117"/>
    </source>
</evidence>
<dbReference type="PATRIC" id="fig|1423730.4.peg.1107"/>
<dbReference type="GO" id="GO:0005886">
    <property type="term" value="C:plasma membrane"/>
    <property type="evidence" value="ECO:0007669"/>
    <property type="project" value="UniProtKB-SubCell"/>
</dbReference>
<dbReference type="RefSeq" id="WP_056989120.1">
    <property type="nucleotide sequence ID" value="NZ_AYZJ01000019.1"/>
</dbReference>
<dbReference type="InterPro" id="IPR010651">
    <property type="entry name" value="Sugar_transport"/>
</dbReference>
<keyword evidence="10" id="KW-1185">Reference proteome</keyword>
<evidence type="ECO:0000256" key="7">
    <source>
        <dbReference type="ARBA" id="ARBA00023136"/>
    </source>
</evidence>
<dbReference type="InterPro" id="IPR037185">
    <property type="entry name" value="EmrE-like"/>
</dbReference>
<dbReference type="Pfam" id="PF06800">
    <property type="entry name" value="Sugar_transport"/>
    <property type="match status" value="1"/>
</dbReference>
<dbReference type="GO" id="GO:0015144">
    <property type="term" value="F:carbohydrate transmembrane transporter activity"/>
    <property type="evidence" value="ECO:0007669"/>
    <property type="project" value="InterPro"/>
</dbReference>
<comment type="similarity">
    <text evidence="2">Belongs to the GRP transporter (TC 2.A.7.5) family.</text>
</comment>
<feature type="transmembrane region" description="Helical" evidence="8">
    <location>
        <begin position="232"/>
        <end position="252"/>
    </location>
</feature>
<feature type="transmembrane region" description="Helical" evidence="8">
    <location>
        <begin position="55"/>
        <end position="71"/>
    </location>
</feature>
<keyword evidence="7 8" id="KW-0472">Membrane</keyword>
<feature type="transmembrane region" description="Helical" evidence="8">
    <location>
        <begin position="261"/>
        <end position="281"/>
    </location>
</feature>
<evidence type="ECO:0000313" key="10">
    <source>
        <dbReference type="Proteomes" id="UP000050865"/>
    </source>
</evidence>
<accession>A0A0R2FAL5</accession>
<dbReference type="PANTHER" id="PTHR16119">
    <property type="entry name" value="TRANSMEMBRANE PROTEIN 144"/>
    <property type="match status" value="1"/>
</dbReference>
<organism evidence="9 10">
    <name type="scientific">Lacticaseibacillus camelliae DSM 22697 = JCM 13995</name>
    <dbReference type="NCBI Taxonomy" id="1423730"/>
    <lineage>
        <taxon>Bacteria</taxon>
        <taxon>Bacillati</taxon>
        <taxon>Bacillota</taxon>
        <taxon>Bacilli</taxon>
        <taxon>Lactobacillales</taxon>
        <taxon>Lactobacillaceae</taxon>
        <taxon>Lacticaseibacillus</taxon>
    </lineage>
</organism>
<keyword evidence="3" id="KW-0813">Transport</keyword>
<keyword evidence="4" id="KW-0762">Sugar transport</keyword>
<evidence type="ECO:0000256" key="6">
    <source>
        <dbReference type="ARBA" id="ARBA00022989"/>
    </source>
</evidence>
<dbReference type="Proteomes" id="UP000050865">
    <property type="component" value="Unassembled WGS sequence"/>
</dbReference>
<proteinExistence type="inferred from homology"/>
<gene>
    <name evidence="9" type="ORF">FC75_GL001052</name>
</gene>
<dbReference type="PANTHER" id="PTHR16119:SF17">
    <property type="entry name" value="TRANSMEMBRANE PROTEIN 144"/>
    <property type="match status" value="1"/>
</dbReference>
<evidence type="ECO:0000256" key="3">
    <source>
        <dbReference type="ARBA" id="ARBA00022448"/>
    </source>
</evidence>
<reference evidence="9 10" key="1">
    <citation type="journal article" date="2015" name="Genome Announc.">
        <title>Expanding the biotechnology potential of lactobacilli through comparative genomics of 213 strains and associated genera.</title>
        <authorList>
            <person name="Sun Z."/>
            <person name="Harris H.M."/>
            <person name="McCann A."/>
            <person name="Guo C."/>
            <person name="Argimon S."/>
            <person name="Zhang W."/>
            <person name="Yang X."/>
            <person name="Jeffery I.B."/>
            <person name="Cooney J.C."/>
            <person name="Kagawa T.F."/>
            <person name="Liu W."/>
            <person name="Song Y."/>
            <person name="Salvetti E."/>
            <person name="Wrobel A."/>
            <person name="Rasinkangas P."/>
            <person name="Parkhill J."/>
            <person name="Rea M.C."/>
            <person name="O'Sullivan O."/>
            <person name="Ritari J."/>
            <person name="Douillard F.P."/>
            <person name="Paul Ross R."/>
            <person name="Yang R."/>
            <person name="Briner A.E."/>
            <person name="Felis G.E."/>
            <person name="de Vos W.M."/>
            <person name="Barrangou R."/>
            <person name="Klaenhammer T.R."/>
            <person name="Caufield P.W."/>
            <person name="Cui Y."/>
            <person name="Zhang H."/>
            <person name="O'Toole P.W."/>
        </authorList>
    </citation>
    <scope>NUCLEOTIDE SEQUENCE [LARGE SCALE GENOMIC DNA]</scope>
    <source>
        <strain evidence="9 10">DSM 22697</strain>
    </source>
</reference>
<comment type="caution">
    <text evidence="9">The sequence shown here is derived from an EMBL/GenBank/DDBJ whole genome shotgun (WGS) entry which is preliminary data.</text>
</comment>
<name>A0A0R2FAL5_9LACO</name>
<feature type="transmembrane region" description="Helical" evidence="8">
    <location>
        <begin position="115"/>
        <end position="132"/>
    </location>
</feature>
<evidence type="ECO:0000256" key="4">
    <source>
        <dbReference type="ARBA" id="ARBA00022597"/>
    </source>
</evidence>
<feature type="transmembrane region" description="Helical" evidence="8">
    <location>
        <begin position="31"/>
        <end position="48"/>
    </location>
</feature>
<evidence type="ECO:0000256" key="8">
    <source>
        <dbReference type="SAM" id="Phobius"/>
    </source>
</evidence>
<dbReference type="EMBL" id="AYZJ01000019">
    <property type="protein sequence ID" value="KRN25134.1"/>
    <property type="molecule type" value="Genomic_DNA"/>
</dbReference>
<sequence>MGILIALIPAIAWGSIGLVSGKLGGNAYQQTLGMTFGALVFGIGTFLVAQPTLDAKVWLFGILSGLFWSLGQSQQFQAMKYIGVSLTVPMSTGMQLVANTLAGALLFAEWQTTKMVVLGLLALFALIAGAVLTSRTEKTGEAGIINYGAGIRTLIISTLGYAGYTIVVKAAALGATAVVLPQAVGMVIGALLFSIGHHAFAKATAKNVVTGLLWGIGNVFMLMAMAQVGLAVAYSLSQMGIVISTFGSIFLLGEKKTHREMIWITWGSLLIIAGGVILGIMQ</sequence>
<feature type="transmembrane region" description="Helical" evidence="8">
    <location>
        <begin position="170"/>
        <end position="195"/>
    </location>
</feature>
<keyword evidence="6 8" id="KW-1133">Transmembrane helix</keyword>
<dbReference type="AlphaFoldDB" id="A0A0R2FAL5"/>
<evidence type="ECO:0000256" key="1">
    <source>
        <dbReference type="ARBA" id="ARBA00004651"/>
    </source>
</evidence>
<feature type="transmembrane region" description="Helical" evidence="8">
    <location>
        <begin position="144"/>
        <end position="164"/>
    </location>
</feature>
<evidence type="ECO:0000256" key="5">
    <source>
        <dbReference type="ARBA" id="ARBA00022692"/>
    </source>
</evidence>
<evidence type="ECO:0000313" key="9">
    <source>
        <dbReference type="EMBL" id="KRN25134.1"/>
    </source>
</evidence>
<dbReference type="SUPFAM" id="SSF103481">
    <property type="entry name" value="Multidrug resistance efflux transporter EmrE"/>
    <property type="match status" value="2"/>
</dbReference>
<dbReference type="STRING" id="1423730.FC75_GL001052"/>